<dbReference type="SUPFAM" id="SSF51905">
    <property type="entry name" value="FAD/NAD(P)-binding domain"/>
    <property type="match status" value="1"/>
</dbReference>
<dbReference type="Proteomes" id="UP000501063">
    <property type="component" value="Chromosome"/>
</dbReference>
<evidence type="ECO:0000256" key="8">
    <source>
        <dbReference type="ARBA" id="ARBA00023004"/>
    </source>
</evidence>
<evidence type="ECO:0000313" key="12">
    <source>
        <dbReference type="EMBL" id="QIE89778.1"/>
    </source>
</evidence>
<dbReference type="GO" id="GO:0051536">
    <property type="term" value="F:iron-sulfur cluster binding"/>
    <property type="evidence" value="ECO:0007669"/>
    <property type="project" value="UniProtKB-KW"/>
</dbReference>
<dbReference type="InterPro" id="IPR051793">
    <property type="entry name" value="NADH:flavin_oxidoreductase"/>
</dbReference>
<dbReference type="KEGG" id="pnt:G5B91_27370"/>
<dbReference type="AlphaFoldDB" id="A0A6G6J350"/>
<dbReference type="PANTHER" id="PTHR42917:SF2">
    <property type="entry name" value="2,4-DIENOYL-COA REDUCTASE [(2E)-ENOYL-COA-PRODUCING]"/>
    <property type="match status" value="1"/>
</dbReference>
<evidence type="ECO:0000256" key="2">
    <source>
        <dbReference type="ARBA" id="ARBA00001966"/>
    </source>
</evidence>
<evidence type="ECO:0000313" key="13">
    <source>
        <dbReference type="Proteomes" id="UP000501063"/>
    </source>
</evidence>
<dbReference type="InterPro" id="IPR001155">
    <property type="entry name" value="OxRdtase_FMN_N"/>
</dbReference>
<feature type="domain" description="FAD/NAD(P)-binding" evidence="11">
    <location>
        <begin position="389"/>
        <end position="625"/>
    </location>
</feature>
<dbReference type="Gene3D" id="3.40.50.720">
    <property type="entry name" value="NAD(P)-binding Rossmann-like Domain"/>
    <property type="match status" value="1"/>
</dbReference>
<dbReference type="SUPFAM" id="SSF51395">
    <property type="entry name" value="FMN-linked oxidoreductases"/>
    <property type="match status" value="1"/>
</dbReference>
<proteinExistence type="inferred from homology"/>
<dbReference type="EMBL" id="CP049140">
    <property type="protein sequence ID" value="QIE89778.1"/>
    <property type="molecule type" value="Genomic_DNA"/>
</dbReference>
<dbReference type="PRINTS" id="PR00469">
    <property type="entry name" value="PNDRDTASEII"/>
</dbReference>
<organism evidence="12 13">
    <name type="scientific">Pseudomonas nitroreducens</name>
    <dbReference type="NCBI Taxonomy" id="46680"/>
    <lineage>
        <taxon>Bacteria</taxon>
        <taxon>Pseudomonadati</taxon>
        <taxon>Pseudomonadota</taxon>
        <taxon>Gammaproteobacteria</taxon>
        <taxon>Pseudomonadales</taxon>
        <taxon>Pseudomonadaceae</taxon>
        <taxon>Pseudomonas</taxon>
    </lineage>
</organism>
<dbReference type="RefSeq" id="WP_038803726.1">
    <property type="nucleotide sequence ID" value="NZ_CP049140.1"/>
</dbReference>
<dbReference type="InterPro" id="IPR013785">
    <property type="entry name" value="Aldolase_TIM"/>
</dbReference>
<comment type="cofactor">
    <cofactor evidence="1">
        <name>FMN</name>
        <dbReference type="ChEBI" id="CHEBI:58210"/>
    </cofactor>
</comment>
<evidence type="ECO:0000256" key="5">
    <source>
        <dbReference type="ARBA" id="ARBA00022643"/>
    </source>
</evidence>
<evidence type="ECO:0000259" key="11">
    <source>
        <dbReference type="Pfam" id="PF07992"/>
    </source>
</evidence>
<evidence type="ECO:0000256" key="6">
    <source>
        <dbReference type="ARBA" id="ARBA00022723"/>
    </source>
</evidence>
<evidence type="ECO:0000256" key="1">
    <source>
        <dbReference type="ARBA" id="ARBA00001917"/>
    </source>
</evidence>
<dbReference type="Pfam" id="PF00724">
    <property type="entry name" value="Oxidored_FMN"/>
    <property type="match status" value="1"/>
</dbReference>
<keyword evidence="7" id="KW-0560">Oxidoreductase</keyword>
<dbReference type="GO" id="GO:0016491">
    <property type="term" value="F:oxidoreductase activity"/>
    <property type="evidence" value="ECO:0007669"/>
    <property type="project" value="UniProtKB-KW"/>
</dbReference>
<evidence type="ECO:0000256" key="7">
    <source>
        <dbReference type="ARBA" id="ARBA00023002"/>
    </source>
</evidence>
<feature type="domain" description="NADH:flavin oxidoreductase/NADH oxidase N-terminal" evidence="10">
    <location>
        <begin position="9"/>
        <end position="341"/>
    </location>
</feature>
<gene>
    <name evidence="12" type="ORF">G5B91_27370</name>
</gene>
<keyword evidence="5" id="KW-0288">FMN</keyword>
<comment type="similarity">
    <text evidence="3">In the N-terminal section; belongs to the NADH:flavin oxidoreductase/NADH oxidase family.</text>
</comment>
<dbReference type="PANTHER" id="PTHR42917">
    <property type="entry name" value="2,4-DIENOYL-COA REDUCTASE"/>
    <property type="match status" value="1"/>
</dbReference>
<comment type="cofactor">
    <cofactor evidence="2">
        <name>[4Fe-4S] cluster</name>
        <dbReference type="ChEBI" id="CHEBI:49883"/>
    </cofactor>
</comment>
<dbReference type="Gene3D" id="3.20.20.70">
    <property type="entry name" value="Aldolase class I"/>
    <property type="match status" value="1"/>
</dbReference>
<dbReference type="GO" id="GO:0010181">
    <property type="term" value="F:FMN binding"/>
    <property type="evidence" value="ECO:0007669"/>
    <property type="project" value="InterPro"/>
</dbReference>
<keyword evidence="6" id="KW-0479">Metal-binding</keyword>
<evidence type="ECO:0000256" key="4">
    <source>
        <dbReference type="ARBA" id="ARBA00022630"/>
    </source>
</evidence>
<evidence type="ECO:0000259" key="10">
    <source>
        <dbReference type="Pfam" id="PF00724"/>
    </source>
</evidence>
<dbReference type="InterPro" id="IPR023753">
    <property type="entry name" value="FAD/NAD-binding_dom"/>
</dbReference>
<keyword evidence="8" id="KW-0408">Iron</keyword>
<name>A0A6G6J350_PSENT</name>
<dbReference type="CDD" id="cd02803">
    <property type="entry name" value="OYE_like_FMN_family"/>
    <property type="match status" value="1"/>
</dbReference>
<protein>
    <submittedName>
        <fullName evidence="12">FAD-dependent oxidoreductase</fullName>
    </submittedName>
</protein>
<dbReference type="PRINTS" id="PR00368">
    <property type="entry name" value="FADPNR"/>
</dbReference>
<reference evidence="12 13" key="1">
    <citation type="submission" date="2020-02" db="EMBL/GenBank/DDBJ databases">
        <title>Integrative conjugative elements (ICEs) and plasmids drive adaptation of Pseudomonas nitroreducens strain HBP1 to wastewater environment.</title>
        <authorList>
            <person name="Sentchilo V."/>
            <person name="Carraro N."/>
            <person name="Bertelli C."/>
            <person name="van der Meer J.R."/>
        </authorList>
    </citation>
    <scope>NUCLEOTIDE SEQUENCE [LARGE SCALE GENOMIC DNA]</scope>
    <source>
        <strain evidence="12 13">HBP1</strain>
    </source>
</reference>
<keyword evidence="9" id="KW-0411">Iron-sulfur</keyword>
<evidence type="ECO:0000256" key="9">
    <source>
        <dbReference type="ARBA" id="ARBA00023014"/>
    </source>
</evidence>
<keyword evidence="4" id="KW-0285">Flavoprotein</keyword>
<dbReference type="InterPro" id="IPR036188">
    <property type="entry name" value="FAD/NAD-bd_sf"/>
</dbReference>
<accession>A0A6G6J350</accession>
<sequence length="669" mass="71510">MPVSPFPHLFQGFTLRNLALPNRIVMAPMSTNLGSPEGFVTAEQVAFYRERALGGTGMIIVEFCCVDGTTGRSEHRQLTLEAPAQVAGHQRLVEAITSAGAIACLQLQHGGQGAKRDLVRGGMPIAPSDVLSRSGRLMARAMTDEEAEALIESFGQAAELGIQAGYQAVELHGAHGYLLTSFLSPYSNQRDDHWGGDEERRLAFPRRVIQRVRQAIGDRPLIYRISADEFTPKGLTIDDMERIAPKLVAAGVDALHVSIGLGWTSFDKVIEPMSTPEGWRLPYSRRIRAAAGVPVISVGQIRWPETAEHAIRDGDADLIALGRPLLADPEWANKARRGAPQDIRPCTSCNYCVAISSGEHGMIGCAENPRSGHELDRMPDAGTRRGQRAVVIGGGPGGMAAALMLEQAGFVTELHESRSGLGGGLIASAAPPFKDKLTWYQDYLQRQLEASAVTVNLNSQFDIAALDQGSLPAIVLLATGGRAIRLPVEGIDSKSVKDAYELLMGDTHALSATPGLPVLVYGGGETGCETAELLSEQGHDVILVSRSPATQLARSAEMIYRGVLIERLLANPRIRIIDNSAIVLIQDDGLVVLEDAGGQRSELQAGAVLIAQGRRPDDSLLKALLQAQVPVAAIGDARRGGRIGDAVHDAYRTIHTLCAGTAPLRPLAC</sequence>
<evidence type="ECO:0000256" key="3">
    <source>
        <dbReference type="ARBA" id="ARBA00011048"/>
    </source>
</evidence>
<dbReference type="Gene3D" id="3.50.50.60">
    <property type="entry name" value="FAD/NAD(P)-binding domain"/>
    <property type="match status" value="1"/>
</dbReference>
<dbReference type="Pfam" id="PF07992">
    <property type="entry name" value="Pyr_redox_2"/>
    <property type="match status" value="1"/>
</dbReference>
<dbReference type="GO" id="GO:0046872">
    <property type="term" value="F:metal ion binding"/>
    <property type="evidence" value="ECO:0007669"/>
    <property type="project" value="UniProtKB-KW"/>
</dbReference>